<name>A0A2J8R3Z3_PONAB</name>
<comment type="caution">
    <text evidence="1">The sequence shown here is derived from an EMBL/GenBank/DDBJ whole genome shotgun (WGS) entry which is preliminary data.</text>
</comment>
<organism evidence="1">
    <name type="scientific">Pongo abelii</name>
    <name type="common">Sumatran orangutan</name>
    <name type="synonym">Pongo pygmaeus abelii</name>
    <dbReference type="NCBI Taxonomy" id="9601"/>
    <lineage>
        <taxon>Eukaryota</taxon>
        <taxon>Metazoa</taxon>
        <taxon>Chordata</taxon>
        <taxon>Craniata</taxon>
        <taxon>Vertebrata</taxon>
        <taxon>Euteleostomi</taxon>
        <taxon>Mammalia</taxon>
        <taxon>Eutheria</taxon>
        <taxon>Euarchontoglires</taxon>
        <taxon>Primates</taxon>
        <taxon>Haplorrhini</taxon>
        <taxon>Catarrhini</taxon>
        <taxon>Hominidae</taxon>
        <taxon>Pongo</taxon>
    </lineage>
</organism>
<dbReference type="AlphaFoldDB" id="A0A2J8R3Z3"/>
<sequence>TAEEKRPKDSSCRTCCRCGTEYLVSSSGRCVRDEECYYHWGRLRRNRVAGGWETQYMCCSAAAGSVGCQVAKQHVQDGRKERLEGFVKTFEKELSGDTHPGIYALDCEMVRPFSAQPQV</sequence>
<feature type="non-terminal residue" evidence="1">
    <location>
        <position position="1"/>
    </location>
</feature>
<protein>
    <submittedName>
        <fullName evidence="1">REXO1 isoform 5</fullName>
    </submittedName>
</protein>
<accession>A0A2J8R3Z3</accession>
<evidence type="ECO:0000313" key="1">
    <source>
        <dbReference type="EMBL" id="PNJ03233.1"/>
    </source>
</evidence>
<dbReference type="EMBL" id="NDHI03003769">
    <property type="protein sequence ID" value="PNJ03233.1"/>
    <property type="molecule type" value="Genomic_DNA"/>
</dbReference>
<proteinExistence type="predicted"/>
<gene>
    <name evidence="1" type="ORF">CR201_G0054293</name>
</gene>
<reference evidence="1" key="1">
    <citation type="submission" date="2017-12" db="EMBL/GenBank/DDBJ databases">
        <title>High-resolution comparative analysis of great ape genomes.</title>
        <authorList>
            <person name="Pollen A."/>
            <person name="Hastie A."/>
            <person name="Hormozdiari F."/>
            <person name="Dougherty M."/>
            <person name="Liu R."/>
            <person name="Chaisson M."/>
            <person name="Hoppe E."/>
            <person name="Hill C."/>
            <person name="Pang A."/>
            <person name="Hillier L."/>
            <person name="Baker C."/>
            <person name="Armstrong J."/>
            <person name="Shendure J."/>
            <person name="Paten B."/>
            <person name="Wilson R."/>
            <person name="Chao H."/>
            <person name="Schneider V."/>
            <person name="Ventura M."/>
            <person name="Kronenberg Z."/>
            <person name="Murali S."/>
            <person name="Gordon D."/>
            <person name="Cantsilieris S."/>
            <person name="Munson K."/>
            <person name="Nelson B."/>
            <person name="Raja A."/>
            <person name="Underwood J."/>
            <person name="Diekhans M."/>
            <person name="Fiddes I."/>
            <person name="Haussler D."/>
            <person name="Eichler E."/>
        </authorList>
    </citation>
    <scope>NUCLEOTIDE SEQUENCE [LARGE SCALE GENOMIC DNA]</scope>
    <source>
        <strain evidence="1">Susie</strain>
    </source>
</reference>